<dbReference type="Gramene" id="PVH37084">
    <property type="protein sequence ID" value="PVH37084"/>
    <property type="gene ID" value="PAHAL_6G239300"/>
</dbReference>
<organism evidence="1">
    <name type="scientific">Panicum hallii</name>
    <dbReference type="NCBI Taxonomy" id="206008"/>
    <lineage>
        <taxon>Eukaryota</taxon>
        <taxon>Viridiplantae</taxon>
        <taxon>Streptophyta</taxon>
        <taxon>Embryophyta</taxon>
        <taxon>Tracheophyta</taxon>
        <taxon>Spermatophyta</taxon>
        <taxon>Magnoliopsida</taxon>
        <taxon>Liliopsida</taxon>
        <taxon>Poales</taxon>
        <taxon>Poaceae</taxon>
        <taxon>PACMAD clade</taxon>
        <taxon>Panicoideae</taxon>
        <taxon>Panicodae</taxon>
        <taxon>Paniceae</taxon>
        <taxon>Panicinae</taxon>
        <taxon>Panicum</taxon>
        <taxon>Panicum sect. Panicum</taxon>
    </lineage>
</organism>
<gene>
    <name evidence="1" type="ORF">PAHAL_6G239300</name>
</gene>
<accession>A0A2T8IHC8</accession>
<protein>
    <recommendedName>
        <fullName evidence="2">DUF4371 domain-containing protein</fullName>
    </recommendedName>
</protein>
<evidence type="ECO:0000313" key="1">
    <source>
        <dbReference type="EMBL" id="PVH37084.1"/>
    </source>
</evidence>
<dbReference type="InterPro" id="IPR055298">
    <property type="entry name" value="AtLOH3-like"/>
</dbReference>
<dbReference type="Proteomes" id="UP000243499">
    <property type="component" value="Chromosome 6"/>
</dbReference>
<dbReference type="EMBL" id="CM008051">
    <property type="protein sequence ID" value="PVH37084.1"/>
    <property type="molecule type" value="Genomic_DNA"/>
</dbReference>
<dbReference type="PANTHER" id="PTHR11697">
    <property type="entry name" value="GENERAL TRANSCRIPTION FACTOR 2-RELATED ZINC FINGER PROTEIN"/>
    <property type="match status" value="1"/>
</dbReference>
<evidence type="ECO:0008006" key="2">
    <source>
        <dbReference type="Google" id="ProtNLM"/>
    </source>
</evidence>
<dbReference type="AlphaFoldDB" id="A0A2T8IHC8"/>
<reference evidence="1" key="1">
    <citation type="submission" date="2018-04" db="EMBL/GenBank/DDBJ databases">
        <title>WGS assembly of Panicum hallii.</title>
        <authorList>
            <person name="Lovell J."/>
            <person name="Jenkins J."/>
            <person name="Lowry D."/>
            <person name="Mamidi S."/>
            <person name="Sreedasyam A."/>
            <person name="Weng X."/>
            <person name="Barry K."/>
            <person name="Bonette J."/>
            <person name="Campitelli B."/>
            <person name="Daum C."/>
            <person name="Gordon S."/>
            <person name="Gould B."/>
            <person name="Lipzen A."/>
            <person name="Macqueen A."/>
            <person name="Palacio-Mejia J."/>
            <person name="Plott C."/>
            <person name="Shakirov E."/>
            <person name="Shu S."/>
            <person name="Yoshinaga Y."/>
            <person name="Zane M."/>
            <person name="Rokhsar D."/>
            <person name="Grimwood J."/>
            <person name="Schmutz J."/>
            <person name="Juenger T."/>
        </authorList>
    </citation>
    <scope>NUCLEOTIDE SEQUENCE [LARGE SCALE GENOMIC DNA]</scope>
    <source>
        <strain evidence="1">FIL2</strain>
    </source>
</reference>
<proteinExistence type="predicted"/>
<sequence>MIRDHQYDNVMKALQCGILESGSGLNQEMGLPRPGETRWGSHYKTVVNLIAMYPIIRDVLIVLGRDTSARGDWPKIHNMVGVLESFDFIFNAHLMLDILGHTNELSECLQRKDQDILNAISLVHLAKSKIQQMRSDGWVSFLQRVTIFCNKYGIQVPEMEHNYVPYGRSARFAPDQTNDDHFRREVYIGVIDKISQELDSRFDEVNMELLTCMAALNPADSFASFDANKVHRLAEFYPNEFSSSDLLRLDLQLETFIDDMRKDELFKSINNLVDLSVKLVETKRDKYCFYPWLPQVLKEYFLQ</sequence>
<name>A0A2T8IHC8_9POAL</name>
<dbReference type="PANTHER" id="PTHR11697:SF230">
    <property type="entry name" value="ZINC FINGER, MYM DOMAIN CONTAINING 1"/>
    <property type="match status" value="1"/>
</dbReference>